<evidence type="ECO:0000256" key="7">
    <source>
        <dbReference type="ARBA" id="ARBA00023210"/>
    </source>
</evidence>
<dbReference type="InterPro" id="IPR025669">
    <property type="entry name" value="AAA_dom"/>
</dbReference>
<dbReference type="EMBL" id="QPJQ01000032">
    <property type="protein sequence ID" value="RCW97028.1"/>
    <property type="molecule type" value="Genomic_DNA"/>
</dbReference>
<evidence type="ECO:0000256" key="1">
    <source>
        <dbReference type="ARBA" id="ARBA00010257"/>
    </source>
</evidence>
<comment type="function">
    <text evidence="9">ATPase required for the correct placement of the division site. Cell division inhibitors MinC and MinD act in concert to form an inhibitor capable of blocking formation of the polar Z ring septums. Rapidly oscillates between the poles of the cell to destabilize FtsZ filaments that have formed before they mature into polar Z rings.</text>
</comment>
<organism evidence="13 14">
    <name type="scientific">Marinomonas foliarum</name>
    <dbReference type="NCBI Taxonomy" id="491950"/>
    <lineage>
        <taxon>Bacteria</taxon>
        <taxon>Pseudomonadati</taxon>
        <taxon>Pseudomonadota</taxon>
        <taxon>Gammaproteobacteria</taxon>
        <taxon>Oceanospirillales</taxon>
        <taxon>Oceanospirillaceae</taxon>
        <taxon>Marinomonas</taxon>
    </lineage>
</organism>
<dbReference type="Proteomes" id="UP000253506">
    <property type="component" value="Unassembled WGS sequence"/>
</dbReference>
<feature type="domain" description="AAA" evidence="12">
    <location>
        <begin position="10"/>
        <end position="164"/>
    </location>
</feature>
<comment type="subunit">
    <text evidence="2">Interacts with MinC and FtsZ.</text>
</comment>
<dbReference type="PANTHER" id="PTHR43384:SF6">
    <property type="entry name" value="SEPTUM SITE-DETERMINING PROTEIN MIND HOMOLOG, CHLOROPLASTIC"/>
    <property type="match status" value="1"/>
</dbReference>
<dbReference type="InterPro" id="IPR050625">
    <property type="entry name" value="ParA/MinD_ATPase"/>
</dbReference>
<dbReference type="InterPro" id="IPR025501">
    <property type="entry name" value="MinD_FleN"/>
</dbReference>
<proteinExistence type="inferred from homology"/>
<sequence>MNLLGDMELAKIIVVTSGKGGVGKTTSSAAIGTGIALKGHKTVIIDFDVGLRNLDLIMGCERRVVYDFVNVINKEATLSQTLIKDKRTKNLFILPASQTRDKDALTIEGVQEVLEELSKEFDYIICDSPAGIEKGAQMALYFADAAIVVTNPEVSSVRDSDRILGILQSKSKRAEDGKAPIEEHLLLTRYHPGRVASGEMLSVSDVEDILAIPLLGVIPESEAVLKASNQGTPVILDTESEAGLAYMDAVDRLMGEERPLRFLEIQKKGFIKRLLGG</sequence>
<evidence type="ECO:0000256" key="6">
    <source>
        <dbReference type="ARBA" id="ARBA00022840"/>
    </source>
</evidence>
<dbReference type="PANTHER" id="PTHR43384">
    <property type="entry name" value="SEPTUM SITE-DETERMINING PROTEIN MIND HOMOLOG, CHLOROPLASTIC-RELATED"/>
    <property type="match status" value="1"/>
</dbReference>
<dbReference type="Gene3D" id="3.40.50.300">
    <property type="entry name" value="P-loop containing nucleotide triphosphate hydrolases"/>
    <property type="match status" value="1"/>
</dbReference>
<dbReference type="SUPFAM" id="SSF52540">
    <property type="entry name" value="P-loop containing nucleoside triphosphate hydrolases"/>
    <property type="match status" value="1"/>
</dbReference>
<dbReference type="GO" id="GO:0005524">
    <property type="term" value="F:ATP binding"/>
    <property type="evidence" value="ECO:0007669"/>
    <property type="project" value="UniProtKB-KW"/>
</dbReference>
<comment type="caution">
    <text evidence="13">The sequence shown here is derived from an EMBL/GenBank/DDBJ whole genome shotgun (WGS) entry which is preliminary data.</text>
</comment>
<dbReference type="GO" id="GO:0005829">
    <property type="term" value="C:cytosol"/>
    <property type="evidence" value="ECO:0007669"/>
    <property type="project" value="TreeGrafter"/>
</dbReference>
<evidence type="ECO:0000256" key="3">
    <source>
        <dbReference type="ARBA" id="ARBA00016887"/>
    </source>
</evidence>
<evidence type="ECO:0000256" key="11">
    <source>
        <dbReference type="PIRSR" id="PIRSR003092-1"/>
    </source>
</evidence>
<evidence type="ECO:0000256" key="9">
    <source>
        <dbReference type="ARBA" id="ARBA00025436"/>
    </source>
</evidence>
<keyword evidence="4" id="KW-0132">Cell division</keyword>
<keyword evidence="7" id="KW-0717">Septation</keyword>
<accession>A0A368ZRF8</accession>
<evidence type="ECO:0000259" key="12">
    <source>
        <dbReference type="Pfam" id="PF13614"/>
    </source>
</evidence>
<dbReference type="CDD" id="cd02036">
    <property type="entry name" value="MinD"/>
    <property type="match status" value="1"/>
</dbReference>
<evidence type="ECO:0000256" key="2">
    <source>
        <dbReference type="ARBA" id="ARBA00011626"/>
    </source>
</evidence>
<evidence type="ECO:0000256" key="10">
    <source>
        <dbReference type="ARBA" id="ARBA00032845"/>
    </source>
</evidence>
<dbReference type="GO" id="GO:0016887">
    <property type="term" value="F:ATP hydrolysis activity"/>
    <property type="evidence" value="ECO:0007669"/>
    <property type="project" value="InterPro"/>
</dbReference>
<keyword evidence="6 11" id="KW-0067">ATP-binding</keyword>
<evidence type="ECO:0000256" key="5">
    <source>
        <dbReference type="ARBA" id="ARBA00022741"/>
    </source>
</evidence>
<dbReference type="FunFam" id="3.40.50.300:FF:000068">
    <property type="entry name" value="Site-determining protein"/>
    <property type="match status" value="1"/>
</dbReference>
<keyword evidence="5 11" id="KW-0547">Nucleotide-binding</keyword>
<dbReference type="PIRSF" id="PIRSF003092">
    <property type="entry name" value="MinD"/>
    <property type="match status" value="1"/>
</dbReference>
<dbReference type="GO" id="GO:0051782">
    <property type="term" value="P:negative regulation of cell division"/>
    <property type="evidence" value="ECO:0007669"/>
    <property type="project" value="TreeGrafter"/>
</dbReference>
<dbReference type="AlphaFoldDB" id="A0A368ZRF8"/>
<reference evidence="13 14" key="1">
    <citation type="submission" date="2018-07" db="EMBL/GenBank/DDBJ databases">
        <title>Genomic Encyclopedia of Type Strains, Phase III (KMG-III): the genomes of soil and plant-associated and newly described type strains.</title>
        <authorList>
            <person name="Whitman W."/>
        </authorList>
    </citation>
    <scope>NUCLEOTIDE SEQUENCE [LARGE SCALE GENOMIC DNA]</scope>
    <source>
        <strain evidence="13 14">CECT 7731</strain>
    </source>
</reference>
<dbReference type="InterPro" id="IPR010223">
    <property type="entry name" value="MinD"/>
</dbReference>
<dbReference type="Pfam" id="PF13614">
    <property type="entry name" value="AAA_31"/>
    <property type="match status" value="1"/>
</dbReference>
<comment type="similarity">
    <text evidence="1">Belongs to the ParA family. MinD subfamily.</text>
</comment>
<evidence type="ECO:0000256" key="4">
    <source>
        <dbReference type="ARBA" id="ARBA00022618"/>
    </source>
</evidence>
<gene>
    <name evidence="13" type="ORF">DFP77_13220</name>
</gene>
<protein>
    <recommendedName>
        <fullName evidence="3">Septum site-determining protein MinD</fullName>
    </recommendedName>
    <alternativeName>
        <fullName evidence="10">Cell division inhibitor MinD</fullName>
    </alternativeName>
</protein>
<dbReference type="GO" id="GO:0009898">
    <property type="term" value="C:cytoplasmic side of plasma membrane"/>
    <property type="evidence" value="ECO:0007669"/>
    <property type="project" value="TreeGrafter"/>
</dbReference>
<name>A0A368ZRF8_9GAMM</name>
<evidence type="ECO:0000256" key="8">
    <source>
        <dbReference type="ARBA" id="ARBA00023306"/>
    </source>
</evidence>
<keyword evidence="8" id="KW-0131">Cell cycle</keyword>
<dbReference type="NCBIfam" id="TIGR01968">
    <property type="entry name" value="minD_bact"/>
    <property type="match status" value="1"/>
</dbReference>
<dbReference type="InterPro" id="IPR027417">
    <property type="entry name" value="P-loop_NTPase"/>
</dbReference>
<dbReference type="GO" id="GO:0000917">
    <property type="term" value="P:division septum assembly"/>
    <property type="evidence" value="ECO:0007669"/>
    <property type="project" value="UniProtKB-KW"/>
</dbReference>
<evidence type="ECO:0000313" key="13">
    <source>
        <dbReference type="EMBL" id="RCW97028.1"/>
    </source>
</evidence>
<feature type="binding site" evidence="11">
    <location>
        <begin position="19"/>
        <end position="26"/>
    </location>
    <ligand>
        <name>ATP</name>
        <dbReference type="ChEBI" id="CHEBI:30616"/>
    </ligand>
</feature>
<evidence type="ECO:0000313" key="14">
    <source>
        <dbReference type="Proteomes" id="UP000253506"/>
    </source>
</evidence>